<feature type="transmembrane region" description="Helical" evidence="7">
    <location>
        <begin position="627"/>
        <end position="652"/>
    </location>
</feature>
<dbReference type="PANTHER" id="PTHR31645:SF0">
    <property type="entry name" value="OLIGOPEPTIDE TRANSPORTER YGL114W-RELATED"/>
    <property type="match status" value="1"/>
</dbReference>
<dbReference type="AlphaFoldDB" id="T5AAY3"/>
<dbReference type="OrthoDB" id="627262at2759"/>
<feature type="transmembrane region" description="Helical" evidence="7">
    <location>
        <begin position="224"/>
        <end position="242"/>
    </location>
</feature>
<dbReference type="NCBIfam" id="TIGR00728">
    <property type="entry name" value="OPT_sfam"/>
    <property type="match status" value="1"/>
</dbReference>
<dbReference type="Pfam" id="PF03169">
    <property type="entry name" value="OPT"/>
    <property type="match status" value="1"/>
</dbReference>
<feature type="transmembrane region" description="Helical" evidence="7">
    <location>
        <begin position="73"/>
        <end position="98"/>
    </location>
</feature>
<evidence type="ECO:0000256" key="5">
    <source>
        <dbReference type="ARBA" id="ARBA00022989"/>
    </source>
</evidence>
<evidence type="ECO:0000313" key="9">
    <source>
        <dbReference type="Proteomes" id="UP000019374"/>
    </source>
</evidence>
<evidence type="ECO:0000256" key="6">
    <source>
        <dbReference type="ARBA" id="ARBA00023136"/>
    </source>
</evidence>
<feature type="transmembrane region" description="Helical" evidence="7">
    <location>
        <begin position="282"/>
        <end position="299"/>
    </location>
</feature>
<dbReference type="Proteomes" id="UP000019374">
    <property type="component" value="Unassembled WGS sequence"/>
</dbReference>
<feature type="transmembrane region" description="Helical" evidence="7">
    <location>
        <begin position="421"/>
        <end position="441"/>
    </location>
</feature>
<keyword evidence="5 7" id="KW-1133">Transmembrane helix</keyword>
<dbReference type="HOGENOM" id="CLU_010539_2_0_1"/>
<dbReference type="InterPro" id="IPR045035">
    <property type="entry name" value="YSL-like"/>
</dbReference>
<feature type="transmembrane region" description="Helical" evidence="7">
    <location>
        <begin position="596"/>
        <end position="615"/>
    </location>
</feature>
<feature type="transmembrane region" description="Helical" evidence="7">
    <location>
        <begin position="118"/>
        <end position="136"/>
    </location>
</feature>
<name>T5AAY3_OPHSC</name>
<feature type="transmembrane region" description="Helical" evidence="7">
    <location>
        <begin position="319"/>
        <end position="341"/>
    </location>
</feature>
<evidence type="ECO:0000313" key="8">
    <source>
        <dbReference type="EMBL" id="EQK98982.1"/>
    </source>
</evidence>
<evidence type="ECO:0000256" key="1">
    <source>
        <dbReference type="ARBA" id="ARBA00004141"/>
    </source>
</evidence>
<comment type="subcellular location">
    <subcellularLocation>
        <location evidence="1">Membrane</location>
        <topology evidence="1">Multi-pass membrane protein</topology>
    </subcellularLocation>
</comment>
<dbReference type="InterPro" id="IPR004813">
    <property type="entry name" value="OPT"/>
</dbReference>
<evidence type="ECO:0000256" key="3">
    <source>
        <dbReference type="ARBA" id="ARBA00022448"/>
    </source>
</evidence>
<dbReference type="EMBL" id="KE653806">
    <property type="protein sequence ID" value="EQK98982.1"/>
    <property type="molecule type" value="Genomic_DNA"/>
</dbReference>
<evidence type="ECO:0000256" key="4">
    <source>
        <dbReference type="ARBA" id="ARBA00022692"/>
    </source>
</evidence>
<proteinExistence type="inferred from homology"/>
<feature type="transmembrane region" description="Helical" evidence="7">
    <location>
        <begin position="664"/>
        <end position="685"/>
    </location>
</feature>
<dbReference type="GO" id="GO:0000329">
    <property type="term" value="C:fungal-type vacuole membrane"/>
    <property type="evidence" value="ECO:0007669"/>
    <property type="project" value="TreeGrafter"/>
</dbReference>
<reference evidence="8 9" key="1">
    <citation type="journal article" date="2013" name="Chin. Sci. Bull.">
        <title>Genome survey uncovers the secrets of sex and lifestyle in caterpillar fungus.</title>
        <authorList>
            <person name="Hu X."/>
            <person name="Zhang Y."/>
            <person name="Xiao G."/>
            <person name="Zheng P."/>
            <person name="Xia Y."/>
            <person name="Zhang X."/>
            <person name="St Leger R.J."/>
            <person name="Liu X."/>
            <person name="Wang C."/>
        </authorList>
    </citation>
    <scope>NUCLEOTIDE SEQUENCE [LARGE SCALE GENOMIC DNA]</scope>
    <source>
        <strain evidence="9">Co18 / CGMCC 3.14243</strain>
        <tissue evidence="8">Fruit-body</tissue>
    </source>
</reference>
<sequence>MELTPVPAPERHFTIRSVGAGLGVGTVICAANVYFGLQTGWVSIMSMPASLMGFGIFRLLRRYLQLPFTPVENVLLQSVACGMATMPLGCGLVGVIPAMEYLLSPDEQGPLSLSVAQLIIWSLGLCYFGVVFAVPLRRQVIIRERLRFPSGFSTAVLISVLHGQGRPPANKETLDAAARGAFASLVPRGEPAPLLREADEPEAADEHELAAQPQSAEWATNMRTLILCFAISGVFTICTYFFPRLRSLPIFGTAAAQTWLWTLNPSLAYVGQGIIMGAETTLHMTLGAVVGWGLLSPLARSKGWAPGPVDDWEHGSKGWIVWVSLAIMLIDTIVSLGYIALHSVWGSKLFTSLLEAQGRRIRLYGFKSLFRPLAHEYAPVPSQNREGGEDSFSQTRGIIGDRDEEQEHADAPPEQRISGRLVVGGLAASVLLCILMTHYVFVDLVPLFATVVAVVMALPLSIMGVRALGETDLNPVSGISKLAQLIFAFIVPQSNKSSVLVNLVAGAISEAGALQAGDLMQDLKTGHLLGAAPKAQFWGQVIGATVGAILSAFIYRLYTLVYTIPGEIFQVPTAYVWIFTARLVTGRGLPPMAKEWAAGAGALFACTTMIRTVSVGKPWRPLVPGGIAVAVGMYNIPSFTLARAAGGLLGWYWVRVRRRSNTPLIILASGFILGEGSLSIANLIMQGLRVPHF</sequence>
<feature type="transmembrane region" description="Helical" evidence="7">
    <location>
        <begin position="41"/>
        <end position="61"/>
    </location>
</feature>
<keyword evidence="3" id="KW-0813">Transport</keyword>
<accession>T5AAY3</accession>
<feature type="transmembrane region" description="Helical" evidence="7">
    <location>
        <begin position="447"/>
        <end position="468"/>
    </location>
</feature>
<dbReference type="eggNOG" id="ENOG502QQ2H">
    <property type="taxonomic scope" value="Eukaryota"/>
</dbReference>
<feature type="transmembrane region" description="Helical" evidence="7">
    <location>
        <begin position="248"/>
        <end position="270"/>
    </location>
</feature>
<protein>
    <submittedName>
        <fullName evidence="8">Oligonucleotide transporter</fullName>
    </submittedName>
</protein>
<comment type="similarity">
    <text evidence="2">Belongs to the oligopeptide OPT transporter family.</text>
</comment>
<evidence type="ECO:0000256" key="2">
    <source>
        <dbReference type="ARBA" id="ARBA00008807"/>
    </source>
</evidence>
<gene>
    <name evidence="8" type="ORF">OCS_05306</name>
</gene>
<dbReference type="PANTHER" id="PTHR31645">
    <property type="entry name" value="OLIGOPEPTIDE TRANSPORTER YGL114W-RELATED"/>
    <property type="match status" value="1"/>
</dbReference>
<keyword evidence="6 7" id="KW-0472">Membrane</keyword>
<feature type="transmembrane region" description="Helical" evidence="7">
    <location>
        <begin position="537"/>
        <end position="558"/>
    </location>
</feature>
<evidence type="ECO:0000256" key="7">
    <source>
        <dbReference type="SAM" id="Phobius"/>
    </source>
</evidence>
<organism evidence="8 9">
    <name type="scientific">Ophiocordyceps sinensis (strain Co18 / CGMCC 3.14243)</name>
    <name type="common">Yarsagumba caterpillar fungus</name>
    <name type="synonym">Hirsutella sinensis</name>
    <dbReference type="NCBI Taxonomy" id="911162"/>
    <lineage>
        <taxon>Eukaryota</taxon>
        <taxon>Fungi</taxon>
        <taxon>Dikarya</taxon>
        <taxon>Ascomycota</taxon>
        <taxon>Pezizomycotina</taxon>
        <taxon>Sordariomycetes</taxon>
        <taxon>Hypocreomycetidae</taxon>
        <taxon>Hypocreales</taxon>
        <taxon>Ophiocordycipitaceae</taxon>
        <taxon>Ophiocordyceps</taxon>
    </lineage>
</organism>
<keyword evidence="4 7" id="KW-0812">Transmembrane</keyword>
<dbReference type="GO" id="GO:0035673">
    <property type="term" value="F:oligopeptide transmembrane transporter activity"/>
    <property type="evidence" value="ECO:0007669"/>
    <property type="project" value="InterPro"/>
</dbReference>
<feature type="transmembrane region" description="Helical" evidence="7">
    <location>
        <begin position="12"/>
        <end position="35"/>
    </location>
</feature>